<evidence type="ECO:0000256" key="3">
    <source>
        <dbReference type="ARBA" id="ARBA00022692"/>
    </source>
</evidence>
<dbReference type="InterPro" id="IPR038377">
    <property type="entry name" value="Na/Glc_symporter_sf"/>
</dbReference>
<keyword evidence="5 7" id="KW-0472">Membrane</keyword>
<dbReference type="Gene3D" id="1.20.1730.10">
    <property type="entry name" value="Sodium/glucose cotransporter"/>
    <property type="match status" value="1"/>
</dbReference>
<dbReference type="Proteomes" id="UP001221009">
    <property type="component" value="Chromosome"/>
</dbReference>
<feature type="transmembrane region" description="Helical" evidence="7">
    <location>
        <begin position="280"/>
        <end position="306"/>
    </location>
</feature>
<dbReference type="PANTHER" id="PTHR11819">
    <property type="entry name" value="SOLUTE CARRIER FAMILY 5"/>
    <property type="match status" value="1"/>
</dbReference>
<dbReference type="InterPro" id="IPR018212">
    <property type="entry name" value="Na/solute_symporter_CS"/>
</dbReference>
<evidence type="ECO:0000313" key="9">
    <source>
        <dbReference type="EMBL" id="WET63839.1"/>
    </source>
</evidence>
<keyword evidence="4 7" id="KW-1133">Transmembrane helix</keyword>
<comment type="subcellular location">
    <subcellularLocation>
        <location evidence="1">Membrane</location>
        <topology evidence="1">Multi-pass membrane protein</topology>
    </subcellularLocation>
</comment>
<dbReference type="NCBIfam" id="TIGR00813">
    <property type="entry name" value="sss"/>
    <property type="match status" value="1"/>
</dbReference>
<dbReference type="PROSITE" id="PS00456">
    <property type="entry name" value="NA_SOLUT_SYMP_1"/>
    <property type="match status" value="1"/>
</dbReference>
<accession>A0AAP2QAE7</accession>
<feature type="transmembrane region" description="Helical" evidence="7">
    <location>
        <begin position="434"/>
        <end position="453"/>
    </location>
</feature>
<sequence length="520" mass="57029">MNISPIDLSVFVLYCVLILFVGLYVSRKKEGHVEDANDYFLAGRGLAWWAIGASIIASNISAEQFVGMSGSGYAIGLAMATYEWIAALGLLIVAKWFLPIFLKRGIFTMPQFLEERFDKRVKTVMAFFWLIVFVFVNLTSILYLGALTIQSVMGIPLLYGVIGLALFAVVYSINGGLKAVALTDVIQVFFLVGGGLITTYIALDLLGAGEGVLKGCETLYLKTEDKFHLILDPSHPGYMDLPGLSVILGGLWVANLYYWGCNQYIIQRALAAKNIKEAQWGMAFAGVIKLLIPLLVVIPGIAAFALDAPLSKPDEAYPWLLGNLLPVGVKGIAFAALTAAIVSSLASMMNSISTIFTMDIYQVYIRPEGDASHLVRVGKMTSLVAMLIGVCIAPLLSGLDQAFQYIQEFTGFVSPGALSIFLAGFFYKRATSNGALVSAVASFVLSFVFKYLFPSLPWLDRMGIIFLLCCAILVLMGKKNPKGDDADRLLSRSLFHTDRIFNWTALFVVIILIVFYFLWW</sequence>
<comment type="similarity">
    <text evidence="2 6">Belongs to the sodium:solute symporter (SSF) (TC 2.A.21) family.</text>
</comment>
<dbReference type="Proteomes" id="UP001198806">
    <property type="component" value="Unassembled WGS sequence"/>
</dbReference>
<feature type="transmembrane region" description="Helical" evidence="7">
    <location>
        <begin position="152"/>
        <end position="173"/>
    </location>
</feature>
<evidence type="ECO:0000313" key="8">
    <source>
        <dbReference type="EMBL" id="MCB6519898.1"/>
    </source>
</evidence>
<feature type="transmembrane region" description="Helical" evidence="7">
    <location>
        <begin position="6"/>
        <end position="25"/>
    </location>
</feature>
<dbReference type="CDD" id="cd10325">
    <property type="entry name" value="SLC5sbd_vSGLT"/>
    <property type="match status" value="1"/>
</dbReference>
<name>A0AAP2QAE7_PARDI</name>
<evidence type="ECO:0000256" key="2">
    <source>
        <dbReference type="ARBA" id="ARBA00006434"/>
    </source>
</evidence>
<dbReference type="PROSITE" id="PS50283">
    <property type="entry name" value="NA_SOLUT_SYMP_3"/>
    <property type="match status" value="1"/>
</dbReference>
<feature type="transmembrane region" description="Helical" evidence="7">
    <location>
        <begin position="123"/>
        <end position="146"/>
    </location>
</feature>
<dbReference type="GO" id="GO:0005886">
    <property type="term" value="C:plasma membrane"/>
    <property type="evidence" value="ECO:0007669"/>
    <property type="project" value="TreeGrafter"/>
</dbReference>
<dbReference type="InterPro" id="IPR001734">
    <property type="entry name" value="Na/solute_symporter"/>
</dbReference>
<protein>
    <submittedName>
        <fullName evidence="8">Sodium/sugar symporter</fullName>
    </submittedName>
</protein>
<evidence type="ECO:0000256" key="7">
    <source>
        <dbReference type="SAM" id="Phobius"/>
    </source>
</evidence>
<evidence type="ECO:0000256" key="6">
    <source>
        <dbReference type="RuleBase" id="RU362091"/>
    </source>
</evidence>
<organism evidence="8 10">
    <name type="scientific">Parabacteroides distasonis</name>
    <dbReference type="NCBI Taxonomy" id="823"/>
    <lineage>
        <taxon>Bacteria</taxon>
        <taxon>Pseudomonadati</taxon>
        <taxon>Bacteroidota</taxon>
        <taxon>Bacteroidia</taxon>
        <taxon>Bacteroidales</taxon>
        <taxon>Tannerellaceae</taxon>
        <taxon>Parabacteroides</taxon>
    </lineage>
</organism>
<evidence type="ECO:0000313" key="10">
    <source>
        <dbReference type="Proteomes" id="UP001198806"/>
    </source>
</evidence>
<gene>
    <name evidence="8" type="ORF">LI194_19130</name>
    <name evidence="9" type="ORF">P2T59_19365</name>
</gene>
<feature type="transmembrane region" description="Helical" evidence="7">
    <location>
        <begin position="185"/>
        <end position="203"/>
    </location>
</feature>
<dbReference type="Pfam" id="PF00474">
    <property type="entry name" value="SSF"/>
    <property type="match status" value="1"/>
</dbReference>
<feature type="transmembrane region" description="Helical" evidence="7">
    <location>
        <begin position="459"/>
        <end position="479"/>
    </location>
</feature>
<feature type="transmembrane region" description="Helical" evidence="7">
    <location>
        <begin position="500"/>
        <end position="519"/>
    </location>
</feature>
<feature type="transmembrane region" description="Helical" evidence="7">
    <location>
        <begin position="377"/>
        <end position="397"/>
    </location>
</feature>
<dbReference type="PANTHER" id="PTHR11819:SF195">
    <property type="entry name" value="SODIUM_GLUCOSE COTRANSPORTER 4"/>
    <property type="match status" value="1"/>
</dbReference>
<dbReference type="EMBL" id="CP120353">
    <property type="protein sequence ID" value="WET63839.1"/>
    <property type="molecule type" value="Genomic_DNA"/>
</dbReference>
<evidence type="ECO:0000256" key="5">
    <source>
        <dbReference type="ARBA" id="ARBA00023136"/>
    </source>
</evidence>
<evidence type="ECO:0000256" key="4">
    <source>
        <dbReference type="ARBA" id="ARBA00022989"/>
    </source>
</evidence>
<feature type="transmembrane region" description="Helical" evidence="7">
    <location>
        <begin position="332"/>
        <end position="356"/>
    </location>
</feature>
<proteinExistence type="inferred from homology"/>
<dbReference type="RefSeq" id="WP_158532713.1">
    <property type="nucleotide sequence ID" value="NZ_CP120353.1"/>
</dbReference>
<feature type="transmembrane region" description="Helical" evidence="7">
    <location>
        <begin position="46"/>
        <end position="62"/>
    </location>
</feature>
<keyword evidence="3 7" id="KW-0812">Transmembrane</keyword>
<dbReference type="AlphaFoldDB" id="A0AAP2QAE7"/>
<feature type="transmembrane region" description="Helical" evidence="7">
    <location>
        <begin position="409"/>
        <end position="427"/>
    </location>
</feature>
<feature type="transmembrane region" description="Helical" evidence="7">
    <location>
        <begin position="241"/>
        <end position="259"/>
    </location>
</feature>
<reference evidence="9" key="2">
    <citation type="submission" date="2023-03" db="EMBL/GenBank/DDBJ databases">
        <title>Parabacteroides distasonis, a bacteria resistant against UC.</title>
        <authorList>
            <person name="Dai W."/>
        </authorList>
    </citation>
    <scope>NUCLEOTIDE SEQUENCE</scope>
    <source>
        <strain evidence="9">F1-28</strain>
    </source>
</reference>
<evidence type="ECO:0000256" key="1">
    <source>
        <dbReference type="ARBA" id="ARBA00004141"/>
    </source>
</evidence>
<feature type="transmembrane region" description="Helical" evidence="7">
    <location>
        <begin position="82"/>
        <end position="102"/>
    </location>
</feature>
<dbReference type="GO" id="GO:0005412">
    <property type="term" value="F:D-glucose:sodium symporter activity"/>
    <property type="evidence" value="ECO:0007669"/>
    <property type="project" value="TreeGrafter"/>
</dbReference>
<reference evidence="8" key="1">
    <citation type="submission" date="2021-10" db="EMBL/GenBank/DDBJ databases">
        <title>Collection of gut derived symbiotic bacterial strains cultured from healthy donors.</title>
        <authorList>
            <person name="Lin H."/>
            <person name="Littmann E."/>
            <person name="Kohout C."/>
            <person name="Pamer E.G."/>
        </authorList>
    </citation>
    <scope>NUCLEOTIDE SEQUENCE</scope>
    <source>
        <strain evidence="8">DFI.2.94</strain>
    </source>
</reference>
<dbReference type="EMBL" id="JAJCNI010000031">
    <property type="protein sequence ID" value="MCB6519898.1"/>
    <property type="molecule type" value="Genomic_DNA"/>
</dbReference>